<dbReference type="Pfam" id="PF08510">
    <property type="entry name" value="PIG-P"/>
    <property type="match status" value="1"/>
</dbReference>
<feature type="region of interest" description="Disordered" evidence="5">
    <location>
        <begin position="352"/>
        <end position="408"/>
    </location>
</feature>
<keyword evidence="9" id="KW-1185">Reference proteome</keyword>
<accession>A0A433DAZ3</accession>
<feature type="transmembrane region" description="Helical" evidence="6">
    <location>
        <begin position="266"/>
        <end position="289"/>
    </location>
</feature>
<comment type="subcellular location">
    <subcellularLocation>
        <location evidence="1">Membrane</location>
        <topology evidence="1">Multi-pass membrane protein</topology>
    </subcellularLocation>
</comment>
<dbReference type="OrthoDB" id="690928at2759"/>
<sequence length="408" mass="45535">MDHHLPHQHKDLYHRRPRTPQQQPLLVAPVPTRALPHHTHLLSSSPPPVATPPPRSASPNLPSSAGVQLPSPKPLRSRPRPLSFHSQLASAGQDATSSSGVGLAPPTRSTGSGSIEWHGPNYFELQRMPSPMPSSSGLWTSRTSTAIKRTASFNSFLSSKGPTDSGASSSTNIRSGLRYHVRRRSLTGHVFRRLVEENESCGHSWRSVGILVPRMREWRESCLIVHYIVGIGYIARFFGTGIYLLWAFLPDEILRSLGITYYPSRYWALAVPVWTFMLILFGFVTFIALSMMNTAPFDSFTAITDEHANIVSNLAHNAHISEDFIPELQDIPIGVVNAVLYQDLSKLLDDDDEDEWEAEREREMVRERERMGAGMGGADWEDDDEEEEEPESEVPAAPLGRGLWRGFS</sequence>
<feature type="compositionally biased region" description="Polar residues" evidence="5">
    <location>
        <begin position="84"/>
        <end position="100"/>
    </location>
</feature>
<dbReference type="InterPro" id="IPR052263">
    <property type="entry name" value="GPI_Anchor_Biosynth"/>
</dbReference>
<evidence type="ECO:0000256" key="5">
    <source>
        <dbReference type="SAM" id="MobiDB-lite"/>
    </source>
</evidence>
<evidence type="ECO:0000313" key="8">
    <source>
        <dbReference type="EMBL" id="RUP48000.1"/>
    </source>
</evidence>
<evidence type="ECO:0000256" key="1">
    <source>
        <dbReference type="ARBA" id="ARBA00004141"/>
    </source>
</evidence>
<feature type="domain" description="PIG-P" evidence="7">
    <location>
        <begin position="231"/>
        <end position="341"/>
    </location>
</feature>
<dbReference type="EMBL" id="RBNI01003844">
    <property type="protein sequence ID" value="RUP48000.1"/>
    <property type="molecule type" value="Genomic_DNA"/>
</dbReference>
<dbReference type="PANTHER" id="PTHR46346">
    <property type="entry name" value="PHOSPHATIDYLINOSITOL N-ACETYLGLUCOSAMINYLTRANSFERASE SUBUNIT P"/>
    <property type="match status" value="1"/>
</dbReference>
<dbReference type="GO" id="GO:0006506">
    <property type="term" value="P:GPI anchor biosynthetic process"/>
    <property type="evidence" value="ECO:0007669"/>
    <property type="project" value="TreeGrafter"/>
</dbReference>
<name>A0A433DAZ3_9FUNG</name>
<feature type="compositionally biased region" description="Basic and acidic residues" evidence="5">
    <location>
        <begin position="359"/>
        <end position="371"/>
    </location>
</feature>
<keyword evidence="3 6" id="KW-1133">Transmembrane helix</keyword>
<feature type="compositionally biased region" description="Basic and acidic residues" evidence="5">
    <location>
        <begin position="1"/>
        <end position="11"/>
    </location>
</feature>
<feature type="region of interest" description="Disordered" evidence="5">
    <location>
        <begin position="37"/>
        <end position="118"/>
    </location>
</feature>
<proteinExistence type="predicted"/>
<dbReference type="InterPro" id="IPR013717">
    <property type="entry name" value="PIG-P"/>
</dbReference>
<evidence type="ECO:0000256" key="3">
    <source>
        <dbReference type="ARBA" id="ARBA00022989"/>
    </source>
</evidence>
<gene>
    <name evidence="8" type="ORF">BC936DRAFT_145084</name>
</gene>
<reference evidence="8 9" key="1">
    <citation type="journal article" date="2018" name="New Phytol.">
        <title>Phylogenomics of Endogonaceae and evolution of mycorrhizas within Mucoromycota.</title>
        <authorList>
            <person name="Chang Y."/>
            <person name="Desiro A."/>
            <person name="Na H."/>
            <person name="Sandor L."/>
            <person name="Lipzen A."/>
            <person name="Clum A."/>
            <person name="Barry K."/>
            <person name="Grigoriev I.V."/>
            <person name="Martin F.M."/>
            <person name="Stajich J.E."/>
            <person name="Smith M.E."/>
            <person name="Bonito G."/>
            <person name="Spatafora J.W."/>
        </authorList>
    </citation>
    <scope>NUCLEOTIDE SEQUENCE [LARGE SCALE GENOMIC DNA]</scope>
    <source>
        <strain evidence="8 9">GMNB39</strain>
    </source>
</reference>
<evidence type="ECO:0000313" key="9">
    <source>
        <dbReference type="Proteomes" id="UP000268093"/>
    </source>
</evidence>
<organism evidence="8 9">
    <name type="scientific">Jimgerdemannia flammicorona</name>
    <dbReference type="NCBI Taxonomy" id="994334"/>
    <lineage>
        <taxon>Eukaryota</taxon>
        <taxon>Fungi</taxon>
        <taxon>Fungi incertae sedis</taxon>
        <taxon>Mucoromycota</taxon>
        <taxon>Mucoromycotina</taxon>
        <taxon>Endogonomycetes</taxon>
        <taxon>Endogonales</taxon>
        <taxon>Endogonaceae</taxon>
        <taxon>Jimgerdemannia</taxon>
    </lineage>
</organism>
<evidence type="ECO:0000259" key="7">
    <source>
        <dbReference type="Pfam" id="PF08510"/>
    </source>
</evidence>
<feature type="region of interest" description="Disordered" evidence="5">
    <location>
        <begin position="1"/>
        <end position="23"/>
    </location>
</feature>
<dbReference type="GO" id="GO:0016020">
    <property type="term" value="C:membrane"/>
    <property type="evidence" value="ECO:0007669"/>
    <property type="project" value="UniProtKB-SubCell"/>
</dbReference>
<evidence type="ECO:0000256" key="6">
    <source>
        <dbReference type="SAM" id="Phobius"/>
    </source>
</evidence>
<feature type="compositionally biased region" description="Acidic residues" evidence="5">
    <location>
        <begin position="379"/>
        <end position="392"/>
    </location>
</feature>
<feature type="transmembrane region" description="Helical" evidence="6">
    <location>
        <begin position="224"/>
        <end position="246"/>
    </location>
</feature>
<dbReference type="GO" id="GO:0005783">
    <property type="term" value="C:endoplasmic reticulum"/>
    <property type="evidence" value="ECO:0007669"/>
    <property type="project" value="TreeGrafter"/>
</dbReference>
<dbReference type="Proteomes" id="UP000268093">
    <property type="component" value="Unassembled WGS sequence"/>
</dbReference>
<keyword evidence="2 6" id="KW-0812">Transmembrane</keyword>
<comment type="caution">
    <text evidence="8">The sequence shown here is derived from an EMBL/GenBank/DDBJ whole genome shotgun (WGS) entry which is preliminary data.</text>
</comment>
<evidence type="ECO:0000256" key="4">
    <source>
        <dbReference type="ARBA" id="ARBA00023136"/>
    </source>
</evidence>
<protein>
    <submittedName>
        <fullName evidence="8">PIG-P-domain-containing protein</fullName>
    </submittedName>
</protein>
<dbReference type="PANTHER" id="PTHR46346:SF1">
    <property type="entry name" value="PHOSPHATIDYLINOSITOL N-ACETYLGLUCOSAMINYLTRANSFERASE SUBUNIT P"/>
    <property type="match status" value="1"/>
</dbReference>
<evidence type="ECO:0000256" key="2">
    <source>
        <dbReference type="ARBA" id="ARBA00022692"/>
    </source>
</evidence>
<feature type="compositionally biased region" description="Pro residues" evidence="5">
    <location>
        <begin position="45"/>
        <end position="56"/>
    </location>
</feature>
<dbReference type="AlphaFoldDB" id="A0A433DAZ3"/>
<keyword evidence="4 6" id="KW-0472">Membrane</keyword>